<organism evidence="4 5">
    <name type="scientific">Motilibacter peucedani</name>
    <dbReference type="NCBI Taxonomy" id="598650"/>
    <lineage>
        <taxon>Bacteria</taxon>
        <taxon>Bacillati</taxon>
        <taxon>Actinomycetota</taxon>
        <taxon>Actinomycetes</taxon>
        <taxon>Motilibacterales</taxon>
        <taxon>Motilibacteraceae</taxon>
        <taxon>Motilibacter</taxon>
    </lineage>
</organism>
<evidence type="ECO:0000313" key="4">
    <source>
        <dbReference type="EMBL" id="RKS77344.1"/>
    </source>
</evidence>
<dbReference type="Pfam" id="PF00563">
    <property type="entry name" value="EAL"/>
    <property type="match status" value="1"/>
</dbReference>
<dbReference type="CDD" id="cd01949">
    <property type="entry name" value="GGDEF"/>
    <property type="match status" value="1"/>
</dbReference>
<dbReference type="SMART" id="SM00052">
    <property type="entry name" value="EAL"/>
    <property type="match status" value="1"/>
</dbReference>
<dbReference type="Proteomes" id="UP000281955">
    <property type="component" value="Unassembled WGS sequence"/>
</dbReference>
<dbReference type="InterPro" id="IPR000014">
    <property type="entry name" value="PAS"/>
</dbReference>
<evidence type="ECO:0000313" key="5">
    <source>
        <dbReference type="Proteomes" id="UP000281955"/>
    </source>
</evidence>
<evidence type="ECO:0000259" key="2">
    <source>
        <dbReference type="PROSITE" id="PS50883"/>
    </source>
</evidence>
<accession>A0A420XR62</accession>
<dbReference type="InterPro" id="IPR035919">
    <property type="entry name" value="EAL_sf"/>
</dbReference>
<dbReference type="PROSITE" id="PS50883">
    <property type="entry name" value="EAL"/>
    <property type="match status" value="1"/>
</dbReference>
<dbReference type="Gene3D" id="3.30.70.270">
    <property type="match status" value="1"/>
</dbReference>
<dbReference type="CDD" id="cd00130">
    <property type="entry name" value="PAS"/>
    <property type="match status" value="1"/>
</dbReference>
<dbReference type="Pfam" id="PF08448">
    <property type="entry name" value="PAS_4"/>
    <property type="match status" value="2"/>
</dbReference>
<dbReference type="Gene3D" id="3.30.450.20">
    <property type="entry name" value="PAS domain"/>
    <property type="match status" value="2"/>
</dbReference>
<dbReference type="SUPFAM" id="SSF141868">
    <property type="entry name" value="EAL domain-like"/>
    <property type="match status" value="1"/>
</dbReference>
<reference evidence="4 5" key="1">
    <citation type="submission" date="2018-10" db="EMBL/GenBank/DDBJ databases">
        <title>Genomic Encyclopedia of Archaeal and Bacterial Type Strains, Phase II (KMG-II): from individual species to whole genera.</title>
        <authorList>
            <person name="Goeker M."/>
        </authorList>
    </citation>
    <scope>NUCLEOTIDE SEQUENCE [LARGE SCALE GENOMIC DNA]</scope>
    <source>
        <strain evidence="4 5">RP-AC37</strain>
    </source>
</reference>
<dbReference type="InterPro" id="IPR013656">
    <property type="entry name" value="PAS_4"/>
</dbReference>
<gene>
    <name evidence="4" type="ORF">CLV35_1030</name>
</gene>
<dbReference type="NCBIfam" id="TIGR00229">
    <property type="entry name" value="sensory_box"/>
    <property type="match status" value="1"/>
</dbReference>
<dbReference type="InterPro" id="IPR052155">
    <property type="entry name" value="Biofilm_reg_signaling"/>
</dbReference>
<dbReference type="SUPFAM" id="SSF55073">
    <property type="entry name" value="Nucleotide cyclase"/>
    <property type="match status" value="1"/>
</dbReference>
<dbReference type="Pfam" id="PF00990">
    <property type="entry name" value="GGDEF"/>
    <property type="match status" value="1"/>
</dbReference>
<dbReference type="InterPro" id="IPR001633">
    <property type="entry name" value="EAL_dom"/>
</dbReference>
<dbReference type="PROSITE" id="PS50112">
    <property type="entry name" value="PAS"/>
    <property type="match status" value="2"/>
</dbReference>
<dbReference type="Gene3D" id="3.20.20.450">
    <property type="entry name" value="EAL domain"/>
    <property type="match status" value="1"/>
</dbReference>
<dbReference type="InterPro" id="IPR029787">
    <property type="entry name" value="Nucleotide_cyclase"/>
</dbReference>
<dbReference type="PANTHER" id="PTHR44757:SF2">
    <property type="entry name" value="BIOFILM ARCHITECTURE MAINTENANCE PROTEIN MBAA"/>
    <property type="match status" value="1"/>
</dbReference>
<dbReference type="CDD" id="cd01948">
    <property type="entry name" value="EAL"/>
    <property type="match status" value="1"/>
</dbReference>
<protein>
    <submittedName>
        <fullName evidence="4">PAS domain S-box-containing protein/diguanylate cyclase (GGDEF)-like protein</fullName>
    </submittedName>
</protein>
<dbReference type="SMART" id="SM00267">
    <property type="entry name" value="GGDEF"/>
    <property type="match status" value="1"/>
</dbReference>
<dbReference type="SUPFAM" id="SSF55785">
    <property type="entry name" value="PYP-like sensor domain (PAS domain)"/>
    <property type="match status" value="2"/>
</dbReference>
<keyword evidence="5" id="KW-1185">Reference proteome</keyword>
<dbReference type="PANTHER" id="PTHR44757">
    <property type="entry name" value="DIGUANYLATE CYCLASE DGCP"/>
    <property type="match status" value="1"/>
</dbReference>
<dbReference type="SMART" id="SM00091">
    <property type="entry name" value="PAS"/>
    <property type="match status" value="2"/>
</dbReference>
<feature type="domain" description="EAL" evidence="2">
    <location>
        <begin position="437"/>
        <end position="693"/>
    </location>
</feature>
<feature type="domain" description="PAS" evidence="1">
    <location>
        <begin position="135"/>
        <end position="204"/>
    </location>
</feature>
<dbReference type="InterPro" id="IPR035965">
    <property type="entry name" value="PAS-like_dom_sf"/>
</dbReference>
<name>A0A420XR62_9ACTN</name>
<dbReference type="InParanoid" id="A0A420XR62"/>
<evidence type="ECO:0000259" key="3">
    <source>
        <dbReference type="PROSITE" id="PS50887"/>
    </source>
</evidence>
<feature type="domain" description="GGDEF" evidence="3">
    <location>
        <begin position="295"/>
        <end position="428"/>
    </location>
</feature>
<dbReference type="EMBL" id="RBWV01000010">
    <property type="protein sequence ID" value="RKS77344.1"/>
    <property type="molecule type" value="Genomic_DNA"/>
</dbReference>
<dbReference type="FunFam" id="3.30.70.270:FF:000001">
    <property type="entry name" value="Diguanylate cyclase domain protein"/>
    <property type="match status" value="1"/>
</dbReference>
<sequence>MTEQGGSAGPLRLSKDEVLDAVSDALVALDRDWRYVYVNSQAAQLFGRRPEDLLGRHIWTEFPEAVREPYQQAYELALAEQRQVLVEDYIGAWDRWFECRIHPLPDGVVIFFHEITERKKAEHARAVETQEHKDSRALLDTLIDAAPVGLAYVDASGVYRRVNPALAAMNGRPVEEHLGVHVAEVLPDVDPVAITSIDRVLRHGVPVLGVEVLGSTAAHDGARRQWVSDYYPVRVPGEAAGDVLGAGIAVRDVTEQRRTESLLVERATRDPLTGLPNRAVFLDRLGHAVARRSGGHLAVLFLDLDRFKVVNDSLGHAAGDELLRAVAARIVATVRAEDTVARLGGDEFAVLCERVDDVGDAIRRGERLLQALAAPLDGSPALHVDASVGIAVADRHGHADAVTLLRDADTAMYQAKADGRRRVRVFEEGLRERAVARHSLERRLRTALAADQLQVHYQPVVDLRSGRVVSVEALARWDDAELGSVGPEDFIAVAEDSGLIHTLGAFVLSTACAQRAEWARVLGPAAPRVAVNVSPHQLLRGSALVRQVSDSLGRHGVQAGALCLEITESSVIAETEACTRAVRELHALGVEMAVDDFGTGYSSLSYLTRLPVSVVKADRSFVSAITDDLESIHIVRAVVGLAHGLGLRTVAEGAEHESQVDELVRMGCDQAQGYLFSRALPADDLQDVLTHSFW</sequence>
<dbReference type="RefSeq" id="WP_183061727.1">
    <property type="nucleotide sequence ID" value="NZ_RBWV01000010.1"/>
</dbReference>
<proteinExistence type="predicted"/>
<dbReference type="NCBIfam" id="TIGR00254">
    <property type="entry name" value="GGDEF"/>
    <property type="match status" value="1"/>
</dbReference>
<dbReference type="InterPro" id="IPR043128">
    <property type="entry name" value="Rev_trsase/Diguanyl_cyclase"/>
</dbReference>
<dbReference type="AlphaFoldDB" id="A0A420XR62"/>
<feature type="domain" description="PAS" evidence="1">
    <location>
        <begin position="17"/>
        <end position="81"/>
    </location>
</feature>
<comment type="caution">
    <text evidence="4">The sequence shown here is derived from an EMBL/GenBank/DDBJ whole genome shotgun (WGS) entry which is preliminary data.</text>
</comment>
<evidence type="ECO:0000259" key="1">
    <source>
        <dbReference type="PROSITE" id="PS50112"/>
    </source>
</evidence>
<dbReference type="InterPro" id="IPR000160">
    <property type="entry name" value="GGDEF_dom"/>
</dbReference>
<dbReference type="PROSITE" id="PS50887">
    <property type="entry name" value="GGDEF"/>
    <property type="match status" value="1"/>
</dbReference>